<feature type="domain" description="Glutamine amidotransferase" evidence="1">
    <location>
        <begin position="50"/>
        <end position="191"/>
    </location>
</feature>
<sequence>MRLLVLQSRFPSDPMLDHERGCFIAATGRDADELHFRNVMVGVPTVDEVTAYDAVILGGSGDFSVVERDQPFFQPMTEMLRGLVDTSFPTFGCCFGFQLLVDAMGGVVVRDPQNSELGSHDVELTDEGAGDPLFGQLPRTFIAQMGHFDRATVLPEGIPNLASSQLCGFQALRVPGAPIWATQFHPELDEQGNRDRCVAYIKEFGQIEGYEALPSPDALTILPRFLELAVSS</sequence>
<gene>
    <name evidence="2" type="ORF">IFJ97_03025</name>
</gene>
<proteinExistence type="predicted"/>
<dbReference type="PANTHER" id="PTHR42695">
    <property type="entry name" value="GLUTAMINE AMIDOTRANSFERASE YLR126C-RELATED"/>
    <property type="match status" value="1"/>
</dbReference>
<dbReference type="CDD" id="cd01741">
    <property type="entry name" value="GATase1_1"/>
    <property type="match status" value="1"/>
</dbReference>
<dbReference type="Gene3D" id="3.40.50.880">
    <property type="match status" value="1"/>
</dbReference>
<dbReference type="EMBL" id="JACXWA010000054">
    <property type="protein sequence ID" value="MBD3870318.1"/>
    <property type="molecule type" value="Genomic_DNA"/>
</dbReference>
<dbReference type="PANTHER" id="PTHR42695:SF5">
    <property type="entry name" value="GLUTAMINE AMIDOTRANSFERASE YLR126C-RELATED"/>
    <property type="match status" value="1"/>
</dbReference>
<evidence type="ECO:0000313" key="2">
    <source>
        <dbReference type="EMBL" id="MBD3870318.1"/>
    </source>
</evidence>
<dbReference type="Pfam" id="PF00117">
    <property type="entry name" value="GATase"/>
    <property type="match status" value="1"/>
</dbReference>
<dbReference type="InterPro" id="IPR029062">
    <property type="entry name" value="Class_I_gatase-like"/>
</dbReference>
<dbReference type="InterPro" id="IPR044992">
    <property type="entry name" value="ChyE-like"/>
</dbReference>
<dbReference type="Proteomes" id="UP000598633">
    <property type="component" value="Unassembled WGS sequence"/>
</dbReference>
<comment type="caution">
    <text evidence="2">The sequence shown here is derived from an EMBL/GenBank/DDBJ whole genome shotgun (WGS) entry which is preliminary data.</text>
</comment>
<dbReference type="AlphaFoldDB" id="A0A8J7CN78"/>
<organism evidence="2 3">
    <name type="scientific">Candidatus Sulfomarinibacter kjeldsenii</name>
    <dbReference type="NCBI Taxonomy" id="2885994"/>
    <lineage>
        <taxon>Bacteria</taxon>
        <taxon>Pseudomonadati</taxon>
        <taxon>Acidobacteriota</taxon>
        <taxon>Thermoanaerobaculia</taxon>
        <taxon>Thermoanaerobaculales</taxon>
        <taxon>Candidatus Sulfomarinibacteraceae</taxon>
        <taxon>Candidatus Sulfomarinibacter</taxon>
    </lineage>
</organism>
<protein>
    <submittedName>
        <fullName evidence="2">Type 1 glutamine amidotransferase</fullName>
    </submittedName>
</protein>
<dbReference type="SUPFAM" id="SSF52317">
    <property type="entry name" value="Class I glutamine amidotransferase-like"/>
    <property type="match status" value="1"/>
</dbReference>
<reference evidence="2 3" key="1">
    <citation type="submission" date="2020-08" db="EMBL/GenBank/DDBJ databases">
        <title>Acidobacteriota in marine sediments use diverse sulfur dissimilation pathways.</title>
        <authorList>
            <person name="Wasmund K."/>
        </authorList>
    </citation>
    <scope>NUCLEOTIDE SEQUENCE [LARGE SCALE GENOMIC DNA]</scope>
    <source>
        <strain evidence="2">MAG AM3-A</strain>
    </source>
</reference>
<accession>A0A8J7CN78</accession>
<evidence type="ECO:0000313" key="3">
    <source>
        <dbReference type="Proteomes" id="UP000598633"/>
    </source>
</evidence>
<evidence type="ECO:0000259" key="1">
    <source>
        <dbReference type="Pfam" id="PF00117"/>
    </source>
</evidence>
<keyword evidence="2" id="KW-0315">Glutamine amidotransferase</keyword>
<dbReference type="PROSITE" id="PS51273">
    <property type="entry name" value="GATASE_TYPE_1"/>
    <property type="match status" value="1"/>
</dbReference>
<dbReference type="GO" id="GO:0005829">
    <property type="term" value="C:cytosol"/>
    <property type="evidence" value="ECO:0007669"/>
    <property type="project" value="TreeGrafter"/>
</dbReference>
<dbReference type="InterPro" id="IPR017926">
    <property type="entry name" value="GATASE"/>
</dbReference>
<name>A0A8J7CN78_9BACT</name>